<feature type="domain" description="EamA" evidence="2">
    <location>
        <begin position="90"/>
        <end position="158"/>
    </location>
</feature>
<feature type="transmembrane region" description="Helical" evidence="1">
    <location>
        <begin position="6"/>
        <end position="24"/>
    </location>
</feature>
<protein>
    <submittedName>
        <fullName evidence="3">EamA family transporter</fullName>
    </submittedName>
</protein>
<reference evidence="3 4" key="1">
    <citation type="journal article" date="2019" name="Nat. Microbiol.">
        <title>Wide diversity of methane and short-chain alkane metabolisms in uncultured archaea.</title>
        <authorList>
            <person name="Borrel G."/>
            <person name="Adam P.S."/>
            <person name="McKay L.J."/>
            <person name="Chen L.X."/>
            <person name="Sierra-Garcia I.N."/>
            <person name="Sieber C.M."/>
            <person name="Letourneur Q."/>
            <person name="Ghozlane A."/>
            <person name="Andersen G.L."/>
            <person name="Li W.J."/>
            <person name="Hallam S.J."/>
            <person name="Muyzer G."/>
            <person name="de Oliveira V.M."/>
            <person name="Inskeep W.P."/>
            <person name="Banfield J.F."/>
            <person name="Gribaldo S."/>
        </authorList>
    </citation>
    <scope>NUCLEOTIDE SEQUENCE [LARGE SCALE GENOMIC DNA]</scope>
    <source>
        <strain evidence="3">NM1b</strain>
    </source>
</reference>
<evidence type="ECO:0000313" key="4">
    <source>
        <dbReference type="Proteomes" id="UP000320766"/>
    </source>
</evidence>
<dbReference type="Gene3D" id="1.10.3730.20">
    <property type="match status" value="1"/>
</dbReference>
<feature type="transmembrane region" description="Helical" evidence="1">
    <location>
        <begin position="140"/>
        <end position="159"/>
    </location>
</feature>
<dbReference type="EMBL" id="RXIL01000061">
    <property type="protein sequence ID" value="RZN70150.1"/>
    <property type="molecule type" value="Genomic_DNA"/>
</dbReference>
<keyword evidence="1" id="KW-0812">Transmembrane</keyword>
<dbReference type="Proteomes" id="UP000320766">
    <property type="component" value="Unassembled WGS sequence"/>
</dbReference>
<keyword evidence="1" id="KW-1133">Transmembrane helix</keyword>
<dbReference type="InterPro" id="IPR000620">
    <property type="entry name" value="EamA_dom"/>
</dbReference>
<evidence type="ECO:0000256" key="1">
    <source>
        <dbReference type="SAM" id="Phobius"/>
    </source>
</evidence>
<dbReference type="SUPFAM" id="SSF103481">
    <property type="entry name" value="Multidrug resistance efflux transporter EmrE"/>
    <property type="match status" value="1"/>
</dbReference>
<evidence type="ECO:0000259" key="2">
    <source>
        <dbReference type="Pfam" id="PF00892"/>
    </source>
</evidence>
<dbReference type="AlphaFoldDB" id="A0A520KX33"/>
<dbReference type="GO" id="GO:0016020">
    <property type="term" value="C:membrane"/>
    <property type="evidence" value="ECO:0007669"/>
    <property type="project" value="InterPro"/>
</dbReference>
<dbReference type="Pfam" id="PF00892">
    <property type="entry name" value="EamA"/>
    <property type="match status" value="1"/>
</dbReference>
<accession>A0A520KX33</accession>
<proteinExistence type="predicted"/>
<name>A0A520KX33_9EURY</name>
<keyword evidence="1" id="KW-0472">Membrane</keyword>
<gene>
    <name evidence="3" type="ORF">EF807_03755</name>
</gene>
<evidence type="ECO:0000313" key="3">
    <source>
        <dbReference type="EMBL" id="RZN70150.1"/>
    </source>
</evidence>
<feature type="transmembrane region" description="Helical" evidence="1">
    <location>
        <begin position="114"/>
        <end position="133"/>
    </location>
</feature>
<feature type="transmembrane region" description="Helical" evidence="1">
    <location>
        <begin position="89"/>
        <end position="108"/>
    </location>
</feature>
<dbReference type="InterPro" id="IPR037185">
    <property type="entry name" value="EmrE-like"/>
</dbReference>
<sequence>MPSYTVLILVVISAILMGTFPIFFKQWNSVNIAPNYGTIGNCIKEIYNELFPLWTGPLVHGPKGYLSKEFWSEAFKYEHYSKIFDLIDGYLVTGLVTGILGYLIWILSLKFGEVSILFSITSLQFIATGILGYSYLKERLSIWQVFGMALIIAGVALIAPQI</sequence>
<comment type="caution">
    <text evidence="3">The sequence shown here is derived from an EMBL/GenBank/DDBJ whole genome shotgun (WGS) entry which is preliminary data.</text>
</comment>
<organism evidence="3 4">
    <name type="scientific">Candidatus Methanolliviera hydrocarbonicum</name>
    <dbReference type="NCBI Taxonomy" id="2491085"/>
    <lineage>
        <taxon>Archaea</taxon>
        <taxon>Methanobacteriati</taxon>
        <taxon>Methanobacteriota</taxon>
        <taxon>Candidatus Methanoliparia</taxon>
        <taxon>Candidatus Methanoliparales</taxon>
        <taxon>Candidatus Methanollivieraceae</taxon>
        <taxon>Candidatus Methanolliviera</taxon>
    </lineage>
</organism>